<dbReference type="RefSeq" id="WP_081200964.1">
    <property type="nucleotide sequence ID" value="NZ_FOCZ01000002.1"/>
</dbReference>
<organism evidence="1 2">
    <name type="scientific">Niastella yeongjuensis</name>
    <dbReference type="NCBI Taxonomy" id="354355"/>
    <lineage>
        <taxon>Bacteria</taxon>
        <taxon>Pseudomonadati</taxon>
        <taxon>Bacteroidota</taxon>
        <taxon>Chitinophagia</taxon>
        <taxon>Chitinophagales</taxon>
        <taxon>Chitinophagaceae</taxon>
        <taxon>Niastella</taxon>
    </lineage>
</organism>
<reference evidence="2" key="1">
    <citation type="submission" date="2016-04" db="EMBL/GenBank/DDBJ databases">
        <authorList>
            <person name="Chen L."/>
            <person name="Zhuang W."/>
            <person name="Wang G."/>
        </authorList>
    </citation>
    <scope>NUCLEOTIDE SEQUENCE [LARGE SCALE GENOMIC DNA]</scope>
    <source>
        <strain evidence="2">17621</strain>
    </source>
</reference>
<proteinExistence type="predicted"/>
<name>A0A1V9EM54_9BACT</name>
<dbReference type="Proteomes" id="UP000192610">
    <property type="component" value="Unassembled WGS sequence"/>
</dbReference>
<evidence type="ECO:0000313" key="1">
    <source>
        <dbReference type="EMBL" id="OQP46955.1"/>
    </source>
</evidence>
<protein>
    <submittedName>
        <fullName evidence="1">Uncharacterized protein</fullName>
    </submittedName>
</protein>
<sequence>MINQITNYKELLQEKARLKGLLAEQELQIKEDWQVIKEDLKPYTNAAATIRNFFTRKATVSAMQLGVNIFADGFVKKVLLGNTGWLIRTVVPFFIKNYASHLTDEPEKIIHKIKNFFKKKPQKEKETVEEEIQETGMEAV</sequence>
<gene>
    <name evidence="1" type="ORF">A4H97_05390</name>
</gene>
<dbReference type="AlphaFoldDB" id="A0A1V9EM54"/>
<evidence type="ECO:0000313" key="2">
    <source>
        <dbReference type="Proteomes" id="UP000192610"/>
    </source>
</evidence>
<dbReference type="OrthoDB" id="673259at2"/>
<accession>A0A1V9EM54</accession>
<dbReference type="EMBL" id="LVXG01000023">
    <property type="protein sequence ID" value="OQP46955.1"/>
    <property type="molecule type" value="Genomic_DNA"/>
</dbReference>
<dbReference type="STRING" id="354355.SAMN05660816_01102"/>
<comment type="caution">
    <text evidence="1">The sequence shown here is derived from an EMBL/GenBank/DDBJ whole genome shotgun (WGS) entry which is preliminary data.</text>
</comment>
<keyword evidence="2" id="KW-1185">Reference proteome</keyword>